<dbReference type="Proteomes" id="UP000828941">
    <property type="component" value="Chromosome 3"/>
</dbReference>
<dbReference type="EMBL" id="CM039428">
    <property type="protein sequence ID" value="KAI4350487.1"/>
    <property type="molecule type" value="Genomic_DNA"/>
</dbReference>
<protein>
    <submittedName>
        <fullName evidence="1">Uncharacterized protein</fullName>
    </submittedName>
</protein>
<reference evidence="1 2" key="1">
    <citation type="journal article" date="2022" name="DNA Res.">
        <title>Chromosomal-level genome assembly of the orchid tree Bauhinia variegata (Leguminosae; Cercidoideae) supports the allotetraploid origin hypothesis of Bauhinia.</title>
        <authorList>
            <person name="Zhong Y."/>
            <person name="Chen Y."/>
            <person name="Zheng D."/>
            <person name="Pang J."/>
            <person name="Liu Y."/>
            <person name="Luo S."/>
            <person name="Meng S."/>
            <person name="Qian L."/>
            <person name="Wei D."/>
            <person name="Dai S."/>
            <person name="Zhou R."/>
        </authorList>
    </citation>
    <scope>NUCLEOTIDE SEQUENCE [LARGE SCALE GENOMIC DNA]</scope>
    <source>
        <strain evidence="1">BV-YZ2020</strain>
    </source>
</reference>
<accession>A0ACB9PP86</accession>
<comment type="caution">
    <text evidence="1">The sequence shown here is derived from an EMBL/GenBank/DDBJ whole genome shotgun (WGS) entry which is preliminary data.</text>
</comment>
<keyword evidence="2" id="KW-1185">Reference proteome</keyword>
<organism evidence="1 2">
    <name type="scientific">Bauhinia variegata</name>
    <name type="common">Purple orchid tree</name>
    <name type="synonym">Phanera variegata</name>
    <dbReference type="NCBI Taxonomy" id="167791"/>
    <lineage>
        <taxon>Eukaryota</taxon>
        <taxon>Viridiplantae</taxon>
        <taxon>Streptophyta</taxon>
        <taxon>Embryophyta</taxon>
        <taxon>Tracheophyta</taxon>
        <taxon>Spermatophyta</taxon>
        <taxon>Magnoliopsida</taxon>
        <taxon>eudicotyledons</taxon>
        <taxon>Gunneridae</taxon>
        <taxon>Pentapetalae</taxon>
        <taxon>rosids</taxon>
        <taxon>fabids</taxon>
        <taxon>Fabales</taxon>
        <taxon>Fabaceae</taxon>
        <taxon>Cercidoideae</taxon>
        <taxon>Cercideae</taxon>
        <taxon>Bauhiniinae</taxon>
        <taxon>Bauhinia</taxon>
    </lineage>
</organism>
<proteinExistence type="predicted"/>
<evidence type="ECO:0000313" key="1">
    <source>
        <dbReference type="EMBL" id="KAI4350487.1"/>
    </source>
</evidence>
<gene>
    <name evidence="1" type="ORF">L6164_004939</name>
</gene>
<name>A0ACB9PP86_BAUVA</name>
<sequence length="74" mass="8346">MSDCGEDEDIVVFEVDDLKEKAEECSKSLIGIVVLLLNLQKKISMSSNLQYRSLFLLFLACVLYRSSLGCLLVR</sequence>
<evidence type="ECO:0000313" key="2">
    <source>
        <dbReference type="Proteomes" id="UP000828941"/>
    </source>
</evidence>